<keyword evidence="1" id="KW-1133">Transmembrane helix</keyword>
<organism evidence="2">
    <name type="scientific">Caldilineaceae bacterium SB0675_bin_29</name>
    <dbReference type="NCBI Taxonomy" id="2605266"/>
    <lineage>
        <taxon>Bacteria</taxon>
        <taxon>Bacillati</taxon>
        <taxon>Chloroflexota</taxon>
        <taxon>Caldilineae</taxon>
        <taxon>Caldilineales</taxon>
        <taxon>Caldilineaceae</taxon>
    </lineage>
</organism>
<proteinExistence type="predicted"/>
<reference evidence="2" key="1">
    <citation type="submission" date="2019-09" db="EMBL/GenBank/DDBJ databases">
        <title>Characterisation of the sponge microbiome using genome-centric metagenomics.</title>
        <authorList>
            <person name="Engelberts J.P."/>
            <person name="Robbins S.J."/>
            <person name="De Goeij J.M."/>
            <person name="Aranda M."/>
            <person name="Bell S.C."/>
            <person name="Webster N.S."/>
        </authorList>
    </citation>
    <scope>NUCLEOTIDE SEQUENCE</scope>
    <source>
        <strain evidence="2">SB0675_bin_29</strain>
    </source>
</reference>
<evidence type="ECO:0008006" key="3">
    <source>
        <dbReference type="Google" id="ProtNLM"/>
    </source>
</evidence>
<feature type="transmembrane region" description="Helical" evidence="1">
    <location>
        <begin position="57"/>
        <end position="74"/>
    </location>
</feature>
<evidence type="ECO:0000256" key="1">
    <source>
        <dbReference type="SAM" id="Phobius"/>
    </source>
</evidence>
<comment type="caution">
    <text evidence="2">The sequence shown here is derived from an EMBL/GenBank/DDBJ whole genome shotgun (WGS) entry which is preliminary data.</text>
</comment>
<feature type="transmembrane region" description="Helical" evidence="1">
    <location>
        <begin position="30"/>
        <end position="51"/>
    </location>
</feature>
<name>A0A6B1FYC5_9CHLR</name>
<feature type="transmembrane region" description="Helical" evidence="1">
    <location>
        <begin position="193"/>
        <end position="212"/>
    </location>
</feature>
<protein>
    <recommendedName>
        <fullName evidence="3">DUF4231 domain-containing protein</fullName>
    </recommendedName>
</protein>
<gene>
    <name evidence="2" type="ORF">F4148_04595</name>
</gene>
<accession>A0A6B1FYC5</accession>
<keyword evidence="1" id="KW-0472">Membrane</keyword>
<feature type="transmembrane region" description="Helical" evidence="1">
    <location>
        <begin position="161"/>
        <end position="181"/>
    </location>
</feature>
<sequence length="283" mass="32442">MSSPALNSDSKNEISLQQLMQAQFVEAKQWWFRANVSRILVVIITTVSLLWKGQAEWIWMLSAFLTAAYVVLQWRADALQGKAEAVRRKLDFQNGLGWEISQQEKAEMLIEASRAARKSAYGPEESPYYDSQEPVSFRRAVENLRQSAWYTYHQAREMSKWAFTASTIVFVLAGVSMVVVLQSPPIQRWGPTIGQTVVTVLVFLFAMGYINLGFRYRLLSQQAEKALSRASNLLGLDAVPEIPTIQLLHEYQIACGAAPMIPDWLWNRKKDELNRLWHDHFMQ</sequence>
<keyword evidence="1" id="KW-0812">Transmembrane</keyword>
<evidence type="ECO:0000313" key="2">
    <source>
        <dbReference type="EMBL" id="MYH61047.1"/>
    </source>
</evidence>
<dbReference type="EMBL" id="VYDA01000171">
    <property type="protein sequence ID" value="MYH61047.1"/>
    <property type="molecule type" value="Genomic_DNA"/>
</dbReference>
<dbReference type="AlphaFoldDB" id="A0A6B1FYC5"/>